<accession>A0A1I3N6Z3</accession>
<sequence length="817" mass="88979">MKSLNKTLFLVCLFIYSFGYSQQPTDCIDAITVCGNSNVSLDVNGIGTQELSGSNTCSSQENNSIWLKVTTVNSGTLAFTLTPDSNAITEDYDFFIFGPNVSCGNIGQAIRCSTTNPQAANQGNNLTGLSATASDTAEGPGVDGNSFVSAINVSAGDSYYIVIDRPVGNSPFSIDWTGTAQFSEPPTSAAFNANQIAIENCDLTSPFDDGITSFNLEENTPTIIGGQNNVTITYHETESDANINTNALLSPYTNLTNPQTIYSRLTNTITNCYTIVPFELIIGTGPAINAPSDYQVCDDASDGSNTNGQSFFYLPNKNTEIGGANTSDFTFSYHPTTIDASNNTNVLADNYYNTTPDLQTVFVRVENVSNPGCVSTIALNLIVNEAIITNDSSLFQCDEDGSIDGFTIFNLDEAFDDLTAGFTDRNIVFYPDAISALSQTNAINSLGYSNISNPQTITAVVTNPNTNCFATATLTLEVSTTSISNYDAAPVCDDADSEDGLNTFNLSDFSADILIGLPADLTINYYENYNDALLEQNQLPNNYTNTVPYNQTIYVRVEDNNACYGINQVTLTIIPLPQIEDDQTLFYCLNNYPETINLTAGNTDDILNNYTYSWNTSETTTSIDVNTIDSYTVTVTNSLGCSKVKTITVTPSNIATINDILVVDSTIDENQVTVLTSGEGDYEFELIDFLGESTGFQDSNVFNNISPGFYTVNVKDVKNDCGTVNQQLSVIGFPLFFTPNNDGENDFWQIYGASNQFQPNSTIQIFDRYGKLLKEFTALNTGWDGTFNGLPMPTNDYWFIVKLEDGRVYKNHFTLKR</sequence>
<dbReference type="Pfam" id="PF13585">
    <property type="entry name" value="CHU_C"/>
    <property type="match status" value="1"/>
</dbReference>
<proteinExistence type="predicted"/>
<reference evidence="2" key="1">
    <citation type="submission" date="2016-10" db="EMBL/GenBank/DDBJ databases">
        <authorList>
            <person name="Varghese N."/>
            <person name="Submissions S."/>
        </authorList>
    </citation>
    <scope>NUCLEOTIDE SEQUENCE [LARGE SCALE GENOMIC DNA]</scope>
    <source>
        <strain evidence="2">DSM 28881</strain>
    </source>
</reference>
<dbReference type="InterPro" id="IPR026341">
    <property type="entry name" value="T9SS_type_B"/>
</dbReference>
<dbReference type="Proteomes" id="UP000199559">
    <property type="component" value="Unassembled WGS sequence"/>
</dbReference>
<dbReference type="EMBL" id="FORM01000004">
    <property type="protein sequence ID" value="SFJ05054.1"/>
    <property type="molecule type" value="Genomic_DNA"/>
</dbReference>
<protein>
    <submittedName>
        <fullName evidence="1">Gliding motility-associated C-terminal domain-containing protein</fullName>
    </submittedName>
</protein>
<name>A0A1I3N6Z3_9FLAO</name>
<dbReference type="AlphaFoldDB" id="A0A1I3N6Z3"/>
<gene>
    <name evidence="1" type="ORF">SAMN05443431_10440</name>
</gene>
<dbReference type="RefSeq" id="WP_090839046.1">
    <property type="nucleotide sequence ID" value="NZ_FORM01000004.1"/>
</dbReference>
<organism evidence="1 2">
    <name type="scientific">Olleya namhaensis</name>
    <dbReference type="NCBI Taxonomy" id="1144750"/>
    <lineage>
        <taxon>Bacteria</taxon>
        <taxon>Pseudomonadati</taxon>
        <taxon>Bacteroidota</taxon>
        <taxon>Flavobacteriia</taxon>
        <taxon>Flavobacteriales</taxon>
        <taxon>Flavobacteriaceae</taxon>
    </lineage>
</organism>
<evidence type="ECO:0000313" key="2">
    <source>
        <dbReference type="Proteomes" id="UP000199559"/>
    </source>
</evidence>
<evidence type="ECO:0000313" key="1">
    <source>
        <dbReference type="EMBL" id="SFJ05054.1"/>
    </source>
</evidence>
<dbReference type="STRING" id="1144750.SAMN05443431_10440"/>
<keyword evidence="2" id="KW-1185">Reference proteome</keyword>
<dbReference type="NCBIfam" id="TIGR04131">
    <property type="entry name" value="Bac_Flav_CTERM"/>
    <property type="match status" value="1"/>
</dbReference>